<protein>
    <recommendedName>
        <fullName evidence="9">Homeobox domain-containing protein</fullName>
    </recommendedName>
</protein>
<evidence type="ECO:0000256" key="7">
    <source>
        <dbReference type="RuleBase" id="RU000682"/>
    </source>
</evidence>
<evidence type="ECO:0000256" key="8">
    <source>
        <dbReference type="SAM" id="MobiDB-lite"/>
    </source>
</evidence>
<comment type="subcellular location">
    <subcellularLocation>
        <location evidence="1 6 7">Nucleus</location>
    </subcellularLocation>
</comment>
<keyword evidence="5 6" id="KW-0539">Nucleus</keyword>
<reference evidence="11" key="1">
    <citation type="submission" date="2015-01" db="EMBL/GenBank/DDBJ databases">
        <authorList>
            <person name="Aksoy S."/>
            <person name="Warren W."/>
            <person name="Wilson R.K."/>
        </authorList>
    </citation>
    <scope>NUCLEOTIDE SEQUENCE [LARGE SCALE GENOMIC DNA]</scope>
    <source>
        <strain evidence="11">IAEA</strain>
    </source>
</reference>
<proteinExistence type="inferred from homology"/>
<feature type="compositionally biased region" description="Basic and acidic residues" evidence="8">
    <location>
        <begin position="413"/>
        <end position="423"/>
    </location>
</feature>
<name>A0A1B0B1N2_9MUSC</name>
<dbReference type="EMBL" id="JXJN01007211">
    <property type="status" value="NOT_ANNOTATED_CDS"/>
    <property type="molecule type" value="Genomic_DNA"/>
</dbReference>
<dbReference type="STRING" id="67801.A0A1B0B1N2"/>
<keyword evidence="11" id="KW-1185">Reference proteome</keyword>
<dbReference type="EMBL" id="JXJN01007212">
    <property type="status" value="NOT_ANNOTATED_CDS"/>
    <property type="molecule type" value="Genomic_DNA"/>
</dbReference>
<feature type="compositionally biased region" description="Basic and acidic residues" evidence="8">
    <location>
        <begin position="113"/>
        <end position="137"/>
    </location>
</feature>
<evidence type="ECO:0000256" key="3">
    <source>
        <dbReference type="ARBA" id="ARBA00023125"/>
    </source>
</evidence>
<feature type="compositionally biased region" description="Polar residues" evidence="8">
    <location>
        <begin position="424"/>
        <end position="444"/>
    </location>
</feature>
<evidence type="ECO:0000256" key="2">
    <source>
        <dbReference type="ARBA" id="ARBA00007397"/>
    </source>
</evidence>
<dbReference type="VEuPathDB" id="VectorBase:GPPI015898"/>
<evidence type="ECO:0000256" key="5">
    <source>
        <dbReference type="ARBA" id="ARBA00023242"/>
    </source>
</evidence>
<dbReference type="GO" id="GO:0005634">
    <property type="term" value="C:nucleus"/>
    <property type="evidence" value="ECO:0007669"/>
    <property type="project" value="UniProtKB-SubCell"/>
</dbReference>
<dbReference type="Gene3D" id="1.10.10.60">
    <property type="entry name" value="Homeodomain-like"/>
    <property type="match status" value="1"/>
</dbReference>
<dbReference type="PROSITE" id="PS50071">
    <property type="entry name" value="HOMEOBOX_2"/>
    <property type="match status" value="1"/>
</dbReference>
<dbReference type="InterPro" id="IPR001356">
    <property type="entry name" value="HD"/>
</dbReference>
<accession>A0A1B0B1N2</accession>
<dbReference type="Proteomes" id="UP000092460">
    <property type="component" value="Unassembled WGS sequence"/>
</dbReference>
<feature type="DNA-binding region" description="Homeobox" evidence="6">
    <location>
        <begin position="355"/>
        <end position="414"/>
    </location>
</feature>
<dbReference type="CDD" id="cd00086">
    <property type="entry name" value="homeodomain"/>
    <property type="match status" value="1"/>
</dbReference>
<keyword evidence="4 6" id="KW-0371">Homeobox</keyword>
<dbReference type="EnsemblMetazoa" id="GPPI015898-RA">
    <property type="protein sequence ID" value="GPPI015898-PA"/>
    <property type="gene ID" value="GPPI015898"/>
</dbReference>
<dbReference type="GO" id="GO:0000978">
    <property type="term" value="F:RNA polymerase II cis-regulatory region sequence-specific DNA binding"/>
    <property type="evidence" value="ECO:0007669"/>
    <property type="project" value="TreeGrafter"/>
</dbReference>
<feature type="compositionally biased region" description="Low complexity" evidence="8">
    <location>
        <begin position="236"/>
        <end position="247"/>
    </location>
</feature>
<dbReference type="PANTHER" id="PTHR24339:SF28">
    <property type="entry name" value="E5-RELATED"/>
    <property type="match status" value="1"/>
</dbReference>
<feature type="region of interest" description="Disordered" evidence="8">
    <location>
        <begin position="263"/>
        <end position="289"/>
    </location>
</feature>
<sequence>MVTCVPPPPPPPTLTMLPMVPINPFVVALKTSAPAAITSPTSTTTNTASNNVKPKLAFSIDALVGAEKYIKPSQNEQIVDRKETGGRTLDYRIQVPNTFGDDPKEPLELRYKHENARESEKSRNSNDLDVETHDECKSPTCDPSIHLSPAQRDSLLYSGSVSTPLHSPAADAMIPDTDQQKVKSGIVLHNLPPGLVRPFPLPPPPPPPSHLNLIRPITSPHEAINSQGPPPPPAATHPATIPPGAGAPNPHLLAAQFQMAAVLAHHQQQQQQQQQQHQHQAGLGPFPPPPTPATHLPHAHHLGLFPNTSHHPHAQFGNPHLIRDTYPLYPWLLSRHGRIFSHRFPGFLLQPFRKPKRVRTAFSPTQLLKLEHAFEENHYVVGAERKQLAQGLSLTETQVKVWFQNRRTKHKRMQQESDSDTKSQKGSTSGDNETNKYDGSQTSFEDQDDLDDDAEEMEDEVIDMDDYDEHGDELSAEERQRLNEHMQEIQNRHFGLLLSLSAFQREYSADRIQMPRAVLQ</sequence>
<evidence type="ECO:0000313" key="11">
    <source>
        <dbReference type="Proteomes" id="UP000092460"/>
    </source>
</evidence>
<dbReference type="InterPro" id="IPR050877">
    <property type="entry name" value="EMX-VAX-Noto_Homeobox_TFs"/>
</dbReference>
<evidence type="ECO:0000256" key="6">
    <source>
        <dbReference type="PROSITE-ProRule" id="PRU00108"/>
    </source>
</evidence>
<reference evidence="10" key="2">
    <citation type="submission" date="2020-05" db="UniProtKB">
        <authorList>
            <consortium name="EnsemblMetazoa"/>
        </authorList>
    </citation>
    <scope>IDENTIFICATION</scope>
    <source>
        <strain evidence="10">IAEA</strain>
    </source>
</reference>
<feature type="domain" description="Homeobox" evidence="9">
    <location>
        <begin position="353"/>
        <end position="413"/>
    </location>
</feature>
<dbReference type="InterPro" id="IPR017970">
    <property type="entry name" value="Homeobox_CS"/>
</dbReference>
<dbReference type="AlphaFoldDB" id="A0A1B0B1N2"/>
<feature type="region of interest" description="Disordered" evidence="8">
    <location>
        <begin position="405"/>
        <end position="450"/>
    </location>
</feature>
<feature type="compositionally biased region" description="Low complexity" evidence="8">
    <location>
        <begin position="265"/>
        <end position="284"/>
    </location>
</feature>
<dbReference type="SMART" id="SM00389">
    <property type="entry name" value="HOX"/>
    <property type="match status" value="1"/>
</dbReference>
<comment type="similarity">
    <text evidence="2">Belongs to the EMX homeobox family.</text>
</comment>
<dbReference type="PROSITE" id="PS00027">
    <property type="entry name" value="HOMEOBOX_1"/>
    <property type="match status" value="1"/>
</dbReference>
<dbReference type="FunFam" id="1.10.10.60:FF:000081">
    <property type="entry name" value="Empty spiracles homeobox 2"/>
    <property type="match status" value="1"/>
</dbReference>
<dbReference type="SUPFAM" id="SSF46689">
    <property type="entry name" value="Homeodomain-like"/>
    <property type="match status" value="1"/>
</dbReference>
<dbReference type="InterPro" id="IPR009057">
    <property type="entry name" value="Homeodomain-like_sf"/>
</dbReference>
<evidence type="ECO:0000313" key="10">
    <source>
        <dbReference type="EnsemblMetazoa" id="GPPI015898-PA"/>
    </source>
</evidence>
<evidence type="ECO:0000259" key="9">
    <source>
        <dbReference type="PROSITE" id="PS50071"/>
    </source>
</evidence>
<feature type="region of interest" description="Disordered" evidence="8">
    <location>
        <begin position="113"/>
        <end position="148"/>
    </location>
</feature>
<keyword evidence="3 6" id="KW-0238">DNA-binding</keyword>
<feature type="region of interest" description="Disordered" evidence="8">
    <location>
        <begin position="220"/>
        <end position="247"/>
    </location>
</feature>
<evidence type="ECO:0000256" key="4">
    <source>
        <dbReference type="ARBA" id="ARBA00023155"/>
    </source>
</evidence>
<organism evidence="10 11">
    <name type="scientific">Glossina palpalis gambiensis</name>
    <dbReference type="NCBI Taxonomy" id="67801"/>
    <lineage>
        <taxon>Eukaryota</taxon>
        <taxon>Metazoa</taxon>
        <taxon>Ecdysozoa</taxon>
        <taxon>Arthropoda</taxon>
        <taxon>Hexapoda</taxon>
        <taxon>Insecta</taxon>
        <taxon>Pterygota</taxon>
        <taxon>Neoptera</taxon>
        <taxon>Endopterygota</taxon>
        <taxon>Diptera</taxon>
        <taxon>Brachycera</taxon>
        <taxon>Muscomorpha</taxon>
        <taxon>Hippoboscoidea</taxon>
        <taxon>Glossinidae</taxon>
        <taxon>Glossina</taxon>
    </lineage>
</organism>
<dbReference type="Pfam" id="PF00046">
    <property type="entry name" value="Homeodomain"/>
    <property type="match status" value="1"/>
</dbReference>
<evidence type="ECO:0000256" key="1">
    <source>
        <dbReference type="ARBA" id="ARBA00004123"/>
    </source>
</evidence>
<dbReference type="GO" id="GO:0007420">
    <property type="term" value="P:brain development"/>
    <property type="evidence" value="ECO:0007669"/>
    <property type="project" value="TreeGrafter"/>
</dbReference>
<dbReference type="GO" id="GO:0000981">
    <property type="term" value="F:DNA-binding transcription factor activity, RNA polymerase II-specific"/>
    <property type="evidence" value="ECO:0007669"/>
    <property type="project" value="InterPro"/>
</dbReference>
<dbReference type="PANTHER" id="PTHR24339">
    <property type="entry name" value="HOMEOBOX PROTEIN EMX-RELATED"/>
    <property type="match status" value="1"/>
</dbReference>
<dbReference type="GO" id="GO:0030182">
    <property type="term" value="P:neuron differentiation"/>
    <property type="evidence" value="ECO:0007669"/>
    <property type="project" value="TreeGrafter"/>
</dbReference>